<keyword evidence="1" id="KW-1185">Reference proteome</keyword>
<evidence type="ECO:0000313" key="1">
    <source>
        <dbReference type="Proteomes" id="UP000095287"/>
    </source>
</evidence>
<dbReference type="AlphaFoldDB" id="A0A1I7ZFE0"/>
<dbReference type="Proteomes" id="UP000095287">
    <property type="component" value="Unplaced"/>
</dbReference>
<evidence type="ECO:0000313" key="2">
    <source>
        <dbReference type="WBParaSite" id="L893_g25846.t1"/>
    </source>
</evidence>
<accession>A0A1I7ZFE0</accession>
<name>A0A1I7ZFE0_9BILA</name>
<protein>
    <submittedName>
        <fullName evidence="2">F-box domain-containing protein</fullName>
    </submittedName>
</protein>
<reference evidence="2" key="1">
    <citation type="submission" date="2016-11" db="UniProtKB">
        <authorList>
            <consortium name="WormBaseParasite"/>
        </authorList>
    </citation>
    <scope>IDENTIFICATION</scope>
</reference>
<dbReference type="WBParaSite" id="L893_g25846.t1">
    <property type="protein sequence ID" value="L893_g25846.t1"/>
    <property type="gene ID" value="L893_g25846"/>
</dbReference>
<organism evidence="1 2">
    <name type="scientific">Steinernema glaseri</name>
    <dbReference type="NCBI Taxonomy" id="37863"/>
    <lineage>
        <taxon>Eukaryota</taxon>
        <taxon>Metazoa</taxon>
        <taxon>Ecdysozoa</taxon>
        <taxon>Nematoda</taxon>
        <taxon>Chromadorea</taxon>
        <taxon>Rhabditida</taxon>
        <taxon>Tylenchina</taxon>
        <taxon>Panagrolaimomorpha</taxon>
        <taxon>Strongyloidoidea</taxon>
        <taxon>Steinernematidae</taxon>
        <taxon>Steinernema</taxon>
    </lineage>
</organism>
<sequence>MDSVPDVFVEALCAHLTWRDLETLESTSSSWTTKADIHFSKRRELTVVLHANDEGIQVTTLLYEEGVPFIIDPRYDQIERIYLLPFEDDSPPGKMVSPKHFTNKILPVLSSLVVHCQLDIFESLNQNVTDSVFNAFYSCVQLKKISTANYGKKCTEFIEHQIGLGHLTGLRLKGDGWPAQIISSIRSFLNSPILSKLDLRYSNLTLDFDMVTGFVGRFLDGDRPKRTCLCGPISFPLEDLRSFRPESIEDCSSSNGVNKNVAWALRTDPVFISMEIKDLYPFTKNSPTYISVCYATIY</sequence>
<proteinExistence type="predicted"/>